<proteinExistence type="predicted"/>
<protein>
    <submittedName>
        <fullName evidence="1">Uncharacterized protein</fullName>
    </submittedName>
</protein>
<name>A0A7N9CPC0_MACFA</name>
<evidence type="ECO:0000313" key="2">
    <source>
        <dbReference type="Proteomes" id="UP000233100"/>
    </source>
</evidence>
<dbReference type="PRINTS" id="PR02045">
    <property type="entry name" value="F138DOMAIN"/>
</dbReference>
<organism evidence="1 2">
    <name type="scientific">Macaca fascicularis</name>
    <name type="common">Crab-eating macaque</name>
    <name type="synonym">Cynomolgus monkey</name>
    <dbReference type="NCBI Taxonomy" id="9541"/>
    <lineage>
        <taxon>Eukaryota</taxon>
        <taxon>Metazoa</taxon>
        <taxon>Chordata</taxon>
        <taxon>Craniata</taxon>
        <taxon>Vertebrata</taxon>
        <taxon>Euteleostomi</taxon>
        <taxon>Mammalia</taxon>
        <taxon>Eutheria</taxon>
        <taxon>Euarchontoglires</taxon>
        <taxon>Primates</taxon>
        <taxon>Haplorrhini</taxon>
        <taxon>Catarrhini</taxon>
        <taxon>Cercopithecidae</taxon>
        <taxon>Cercopithecinae</taxon>
        <taxon>Macaca</taxon>
    </lineage>
</organism>
<dbReference type="Ensembl" id="ENSMFAT00000098104.1">
    <property type="protein sequence ID" value="ENSMFAP00000051662.1"/>
    <property type="gene ID" value="ENSMFAG00000048298.1"/>
</dbReference>
<reference evidence="1 2" key="1">
    <citation type="submission" date="2013-03" db="EMBL/GenBank/DDBJ databases">
        <authorList>
            <person name="Warren W."/>
            <person name="Wilson R.K."/>
        </authorList>
    </citation>
    <scope>NUCLEOTIDE SEQUENCE</scope>
</reference>
<dbReference type="PANTHER" id="PTHR12138:SF162">
    <property type="entry name" value="CHROMOSOME UNDETERMINED SCAFFOLD_275, WHOLE GENOME SHOTGUN SEQUENCE"/>
    <property type="match status" value="1"/>
</dbReference>
<evidence type="ECO:0000313" key="1">
    <source>
        <dbReference type="Ensembl" id="ENSMFAP00000051662.1"/>
    </source>
</evidence>
<dbReference type="AlphaFoldDB" id="A0A7N9CPC0"/>
<reference evidence="1" key="3">
    <citation type="submission" date="2025-09" db="UniProtKB">
        <authorList>
            <consortium name="Ensembl"/>
        </authorList>
    </citation>
    <scope>IDENTIFICATION</scope>
</reference>
<reference evidence="1" key="2">
    <citation type="submission" date="2025-08" db="UniProtKB">
        <authorList>
            <consortium name="Ensembl"/>
        </authorList>
    </citation>
    <scope>IDENTIFICATION</scope>
</reference>
<keyword evidence="2" id="KW-1185">Reference proteome</keyword>
<dbReference type="GeneTree" id="ENSGT01150000286943"/>
<dbReference type="PANTHER" id="PTHR12138">
    <property type="entry name" value="PRIMATE-EXPANDED PROTEIN FAMILY"/>
    <property type="match status" value="1"/>
</dbReference>
<dbReference type="Proteomes" id="UP000233100">
    <property type="component" value="Chromosome 7"/>
</dbReference>
<accession>A0A7N9CPC0</accession>
<sequence>MSSPRLECSGVISAHCNLHLPGSSDSHASASQVAWTTGACHYTWIIFVFLVEARFHPVGQAGLELLISSDPPASTSQSAAEIIGMNHRAWPQNFFSIKKSREPIIKVQTNDQKKSINKNDLFCFL</sequence>